<feature type="signal peptide" evidence="1">
    <location>
        <begin position="1"/>
        <end position="18"/>
    </location>
</feature>
<evidence type="ECO:0000313" key="3">
    <source>
        <dbReference type="Proteomes" id="UP000002872"/>
    </source>
</evidence>
<dbReference type="OMA" id="CIDILTH"/>
<dbReference type="VEuPathDB" id="MicrosporidiaDB:NEQG_01175"/>
<accession>I3EGY8</accession>
<keyword evidence="3" id="KW-1185">Reference proteome</keyword>
<organism evidence="2 3">
    <name type="scientific">Nematocida parisii (strain ERTm3)</name>
    <name type="common">Nematode killer fungus</name>
    <dbReference type="NCBI Taxonomy" id="935791"/>
    <lineage>
        <taxon>Eukaryota</taxon>
        <taxon>Fungi</taxon>
        <taxon>Fungi incertae sedis</taxon>
        <taxon>Microsporidia</taxon>
        <taxon>Nematocida</taxon>
    </lineage>
</organism>
<evidence type="ECO:0000313" key="2">
    <source>
        <dbReference type="EMBL" id="EIJ88485.1"/>
    </source>
</evidence>
<name>I3EGY8_NEMP3</name>
<dbReference type="HOGENOM" id="CLU_009683_3_0_1"/>
<proteinExistence type="predicted"/>
<dbReference type="Proteomes" id="UP000002872">
    <property type="component" value="Unassembled WGS sequence"/>
</dbReference>
<reference evidence="2" key="1">
    <citation type="submission" date="2011-01" db="EMBL/GenBank/DDBJ databases">
        <title>The Genome Sequence of Nematocida parisii strain ERTm3.</title>
        <authorList>
            <consortium name="The Broad Institute Genome Sequencing Platform"/>
            <consortium name="The Broad Institute Genome Sequencing Center for Infectious Disease"/>
            <person name="Cuomo C."/>
            <person name="Troemel E."/>
            <person name="Young S.K."/>
            <person name="Zeng Q."/>
            <person name="Gargeya S."/>
            <person name="Fitzgerald M."/>
            <person name="Haas B."/>
            <person name="Abouelleil A."/>
            <person name="Alvarado L."/>
            <person name="Arachchi H.M."/>
            <person name="Berlin A."/>
            <person name="Chapman S.B."/>
            <person name="Gearin G."/>
            <person name="Goldberg J."/>
            <person name="Griggs A."/>
            <person name="Gujja S."/>
            <person name="Hansen M."/>
            <person name="Heiman D."/>
            <person name="Howarth C."/>
            <person name="Larimer J."/>
            <person name="Lui A."/>
            <person name="MacDonald P.J.P."/>
            <person name="McCowen C."/>
            <person name="Montmayeur A."/>
            <person name="Murphy C."/>
            <person name="Neiman D."/>
            <person name="Pearson M."/>
            <person name="Priest M."/>
            <person name="Roberts A."/>
            <person name="Saif S."/>
            <person name="Shea T."/>
            <person name="Sisk P."/>
            <person name="Stolte C."/>
            <person name="Sykes S."/>
            <person name="Wortman J."/>
            <person name="Nusbaum C."/>
            <person name="Birren B."/>
        </authorList>
    </citation>
    <scope>NUCLEOTIDE SEQUENCE</scope>
    <source>
        <strain evidence="2">ERTm3</strain>
    </source>
</reference>
<evidence type="ECO:0000256" key="1">
    <source>
        <dbReference type="SAM" id="SignalP"/>
    </source>
</evidence>
<dbReference type="EMBL" id="GL870878">
    <property type="protein sequence ID" value="EIJ88485.1"/>
    <property type="molecule type" value="Genomic_DNA"/>
</dbReference>
<dbReference type="AlphaFoldDB" id="I3EGY8"/>
<feature type="chain" id="PRO_5003670644" evidence="1">
    <location>
        <begin position="19"/>
        <end position="883"/>
    </location>
</feature>
<gene>
    <name evidence="2" type="ORF">NEQG_01175</name>
</gene>
<sequence>MENRMIIKLLIMMYTVYARLEISDIKTIGETLVIQEKDLLIYPDGPLNPVRGYIMHKSGYMHNKRFYSPEIDTDYSLKKTTKVSDSGNPIYEYTRMPVNDKVYDDISENKEYLTQLHTQLIRMFPSPDGSLSIVSGRKDAMHSFLIKDEVQAQSMYILAVLLLLSEQVNIPISTCIKGEKRLMLRSADDTTTYINQKKPNNYLLNLIEFLKEYIDNWSTNPSSIEKLSTEPTTYEQFMTGNFLNTWQFLIQSYIYEFIDTKDNYIKFVEAVYILLNDQMKSEKSTSENKEKSIQVFGKCFIEKTAVSGLTNHANLIFDLKRTIDNYRKCPYIDKTEIPAYTRVKAYNRTNDKEVNDEDQKYSNCVEAGILGLICCLMYDSDNGIYTTDHLPNQKSTIPLKTFFQNYPKPTETTSYKMQQDWCRVVADLKNSNISYAKNNNELKSSLLNILYVISDITGNKEEVLNEIEKIKRICSDKEPNPWISVQTSLNIIFKALSKKKNVKVSSEEFTVDVHINGVPGIFGKFSLLYTFKGIQAGVTIGINPMHTSLHLSESSLSDEDKATIKGKLTEIHNMYNNSNNYTKCIIRHYINIELIKIEEPCIFISLSVGNEILDSINNGGYNNVLKLFLYGSIETVYYKEYIIKYFLIFYVNPIKHDTPLARMTNNIIGSIPLCDLQTRKYMLTSYLFNHKAINYYKKIEESVWDDIYISNSDDFSSIMFYPNLFIVRIRDDFLYFMINLMNKLSIQNNSYDILINYDSMIKNVLNYLNYTRNPKFTAFYTIMNNIKESLKEMDITKLTNIYLSWCIDILTHDNTPEKDHYLLYLFNIIDNKYLILENTQWSIKDKSILLNYLVHNKSRLCSNIPERIQKYNNIIRILSITMG</sequence>
<keyword evidence="1" id="KW-0732">Signal</keyword>
<protein>
    <submittedName>
        <fullName evidence="2">Uncharacterized protein</fullName>
    </submittedName>
</protein>
<dbReference type="OrthoDB" id="2195549at2759"/>
<dbReference type="InParanoid" id="I3EGY8"/>